<organism evidence="2 3">
    <name type="scientific">Frankliniella fusca</name>
    <dbReference type="NCBI Taxonomy" id="407009"/>
    <lineage>
        <taxon>Eukaryota</taxon>
        <taxon>Metazoa</taxon>
        <taxon>Ecdysozoa</taxon>
        <taxon>Arthropoda</taxon>
        <taxon>Hexapoda</taxon>
        <taxon>Insecta</taxon>
        <taxon>Pterygota</taxon>
        <taxon>Neoptera</taxon>
        <taxon>Paraneoptera</taxon>
        <taxon>Thysanoptera</taxon>
        <taxon>Terebrantia</taxon>
        <taxon>Thripoidea</taxon>
        <taxon>Thripidae</taxon>
        <taxon>Frankliniella</taxon>
    </lineage>
</organism>
<accession>A0AAE1LB94</accession>
<keyword evidence="1" id="KW-0732">Signal</keyword>
<evidence type="ECO:0000313" key="3">
    <source>
        <dbReference type="Proteomes" id="UP001219518"/>
    </source>
</evidence>
<reference evidence="2" key="1">
    <citation type="submission" date="2021-07" db="EMBL/GenBank/DDBJ databases">
        <authorList>
            <person name="Catto M.A."/>
            <person name="Jacobson A."/>
            <person name="Kennedy G."/>
            <person name="Labadie P."/>
            <person name="Hunt B.G."/>
            <person name="Srinivasan R."/>
        </authorList>
    </citation>
    <scope>NUCLEOTIDE SEQUENCE</scope>
    <source>
        <strain evidence="2">PL_HMW_Pooled</strain>
        <tissue evidence="2">Head</tissue>
    </source>
</reference>
<dbReference type="AlphaFoldDB" id="A0AAE1LB94"/>
<feature type="chain" id="PRO_5041961077" evidence="1">
    <location>
        <begin position="16"/>
        <end position="79"/>
    </location>
</feature>
<reference evidence="2" key="2">
    <citation type="journal article" date="2023" name="BMC Genomics">
        <title>Pest status, molecular evolution, and epigenetic factors derived from the genome assembly of Frankliniella fusca, a thysanopteran phytovirus vector.</title>
        <authorList>
            <person name="Catto M.A."/>
            <person name="Labadie P.E."/>
            <person name="Jacobson A.L."/>
            <person name="Kennedy G.G."/>
            <person name="Srinivasan R."/>
            <person name="Hunt B.G."/>
        </authorList>
    </citation>
    <scope>NUCLEOTIDE SEQUENCE</scope>
    <source>
        <strain evidence="2">PL_HMW_Pooled</strain>
    </source>
</reference>
<dbReference type="Proteomes" id="UP001219518">
    <property type="component" value="Unassembled WGS sequence"/>
</dbReference>
<keyword evidence="3" id="KW-1185">Reference proteome</keyword>
<proteinExistence type="predicted"/>
<evidence type="ECO:0000256" key="1">
    <source>
        <dbReference type="SAM" id="SignalP"/>
    </source>
</evidence>
<name>A0AAE1LB94_9NEOP</name>
<comment type="caution">
    <text evidence="2">The sequence shown here is derived from an EMBL/GenBank/DDBJ whole genome shotgun (WGS) entry which is preliminary data.</text>
</comment>
<gene>
    <name evidence="2" type="ORF">KUF71_023083</name>
</gene>
<dbReference type="EMBL" id="JAHWGI010000332">
    <property type="protein sequence ID" value="KAK3913626.1"/>
    <property type="molecule type" value="Genomic_DNA"/>
</dbReference>
<evidence type="ECO:0000313" key="2">
    <source>
        <dbReference type="EMBL" id="KAK3913626.1"/>
    </source>
</evidence>
<sequence length="79" mass="8930">MISCYLMFISIFSVGIDVRMLMIQVAKRLCVYTDSSLNMHVFEDFSSFSLLGYTDGPDLLTCVVYYPSIIFGSTFCIAQ</sequence>
<protein>
    <submittedName>
        <fullName evidence="2">E3 ubiquitin-protein ligase SINA-like 1</fullName>
    </submittedName>
</protein>
<feature type="signal peptide" evidence="1">
    <location>
        <begin position="1"/>
        <end position="15"/>
    </location>
</feature>